<sequence length="83" mass="9503">MMMGYSYGYGGPLTWLGMGFGMIIQLAFTALVILAVVWMYKAVFRNGNRTEGRNGALEILQTRYAKGEITREEYQQIKKELKE</sequence>
<dbReference type="OrthoDB" id="5461404at2"/>
<accession>A0A498RBS5</accession>
<reference evidence="3 4" key="1">
    <citation type="submission" date="2018-06" db="EMBL/GenBank/DDBJ databases">
        <authorList>
            <person name="Strepis N."/>
        </authorList>
    </citation>
    <scope>NUCLEOTIDE SEQUENCE [LARGE SCALE GENOMIC DNA]</scope>
    <source>
        <strain evidence="3">LUCI</strain>
    </source>
</reference>
<name>A0A498RBS5_9FIRM</name>
<keyword evidence="1" id="KW-0812">Transmembrane</keyword>
<keyword evidence="4" id="KW-1185">Reference proteome</keyword>
<feature type="transmembrane region" description="Helical" evidence="1">
    <location>
        <begin position="20"/>
        <end position="40"/>
    </location>
</feature>
<protein>
    <recommendedName>
        <fullName evidence="2">SHOCT domain-containing protein</fullName>
    </recommendedName>
</protein>
<gene>
    <name evidence="3" type="ORF">LUCI_4240</name>
</gene>
<dbReference type="Pfam" id="PF09851">
    <property type="entry name" value="SHOCT"/>
    <property type="match status" value="1"/>
</dbReference>
<keyword evidence="1" id="KW-1133">Transmembrane helix</keyword>
<dbReference type="AlphaFoldDB" id="A0A498RBS5"/>
<dbReference type="RefSeq" id="WP_122629787.1">
    <property type="nucleotide sequence ID" value="NZ_UPPP01000105.1"/>
</dbReference>
<evidence type="ECO:0000313" key="4">
    <source>
        <dbReference type="Proteomes" id="UP000277811"/>
    </source>
</evidence>
<proteinExistence type="predicted"/>
<feature type="domain" description="SHOCT" evidence="2">
    <location>
        <begin position="56"/>
        <end position="81"/>
    </location>
</feature>
<evidence type="ECO:0000256" key="1">
    <source>
        <dbReference type="SAM" id="Phobius"/>
    </source>
</evidence>
<keyword evidence="1" id="KW-0472">Membrane</keyword>
<dbReference type="InterPro" id="IPR018649">
    <property type="entry name" value="SHOCT"/>
</dbReference>
<evidence type="ECO:0000259" key="2">
    <source>
        <dbReference type="Pfam" id="PF09851"/>
    </source>
</evidence>
<dbReference type="Proteomes" id="UP000277811">
    <property type="component" value="Unassembled WGS sequence"/>
</dbReference>
<evidence type="ECO:0000313" key="3">
    <source>
        <dbReference type="EMBL" id="VBB08954.1"/>
    </source>
</evidence>
<dbReference type="EMBL" id="UPPP01000105">
    <property type="protein sequence ID" value="VBB08954.1"/>
    <property type="molecule type" value="Genomic_DNA"/>
</dbReference>
<organism evidence="3 4">
    <name type="scientific">Lucifera butyrica</name>
    <dbReference type="NCBI Taxonomy" id="1351585"/>
    <lineage>
        <taxon>Bacteria</taxon>
        <taxon>Bacillati</taxon>
        <taxon>Bacillota</taxon>
        <taxon>Negativicutes</taxon>
        <taxon>Veillonellales</taxon>
        <taxon>Veillonellaceae</taxon>
        <taxon>Lucifera</taxon>
    </lineage>
</organism>